<evidence type="ECO:0000313" key="2">
    <source>
        <dbReference type="Proteomes" id="UP000024635"/>
    </source>
</evidence>
<proteinExistence type="predicted"/>
<dbReference type="AlphaFoldDB" id="A0A016U3T6"/>
<protein>
    <submittedName>
        <fullName evidence="1">Uncharacterized protein</fullName>
    </submittedName>
</protein>
<reference evidence="2" key="1">
    <citation type="journal article" date="2015" name="Nat. Genet.">
        <title>The genome and transcriptome of the zoonotic hookworm Ancylostoma ceylanicum identify infection-specific gene families.</title>
        <authorList>
            <person name="Schwarz E.M."/>
            <person name="Hu Y."/>
            <person name="Antoshechkin I."/>
            <person name="Miller M.M."/>
            <person name="Sternberg P.W."/>
            <person name="Aroian R.V."/>
        </authorList>
    </citation>
    <scope>NUCLEOTIDE SEQUENCE</scope>
    <source>
        <strain evidence="2">HY135</strain>
    </source>
</reference>
<name>A0A016U3T6_9BILA</name>
<dbReference type="EMBL" id="JARK01001395">
    <property type="protein sequence ID" value="EYC09611.1"/>
    <property type="molecule type" value="Genomic_DNA"/>
</dbReference>
<sequence>MCRRRRLSEERKEVRVRCFIHSAIRAAGLFHFTDPFIHSAFSNQHFQPNHLRGYVFRLAHRGGAPVTYVGCCEVADVTAARRLDPRPRQRPPSSGWPAPMIERATKGVYLSSQQPPFSLKSGPMPDTLHIAGRTPTVVHQPVDTALSPLLT</sequence>
<gene>
    <name evidence="1" type="primary">Acey_s0059.g2962</name>
    <name evidence="1" type="ORF">Y032_0059g2962</name>
</gene>
<comment type="caution">
    <text evidence="1">The sequence shown here is derived from an EMBL/GenBank/DDBJ whole genome shotgun (WGS) entry which is preliminary data.</text>
</comment>
<accession>A0A016U3T6</accession>
<organism evidence="1 2">
    <name type="scientific">Ancylostoma ceylanicum</name>
    <dbReference type="NCBI Taxonomy" id="53326"/>
    <lineage>
        <taxon>Eukaryota</taxon>
        <taxon>Metazoa</taxon>
        <taxon>Ecdysozoa</taxon>
        <taxon>Nematoda</taxon>
        <taxon>Chromadorea</taxon>
        <taxon>Rhabditida</taxon>
        <taxon>Rhabditina</taxon>
        <taxon>Rhabditomorpha</taxon>
        <taxon>Strongyloidea</taxon>
        <taxon>Ancylostomatidae</taxon>
        <taxon>Ancylostomatinae</taxon>
        <taxon>Ancylostoma</taxon>
    </lineage>
</organism>
<evidence type="ECO:0000313" key="1">
    <source>
        <dbReference type="EMBL" id="EYC09611.1"/>
    </source>
</evidence>
<dbReference type="Proteomes" id="UP000024635">
    <property type="component" value="Unassembled WGS sequence"/>
</dbReference>
<keyword evidence="2" id="KW-1185">Reference proteome</keyword>